<dbReference type="SUPFAM" id="SSF54427">
    <property type="entry name" value="NTF2-like"/>
    <property type="match status" value="1"/>
</dbReference>
<dbReference type="Gene3D" id="3.10.450.50">
    <property type="match status" value="1"/>
</dbReference>
<reference evidence="3 4" key="1">
    <citation type="submission" date="2016-10" db="EMBL/GenBank/DDBJ databases">
        <authorList>
            <person name="de Groot N.N."/>
        </authorList>
    </citation>
    <scope>NUCLEOTIDE SEQUENCE [LARGE SCALE GENOMIC DNA]</scope>
    <source>
        <strain evidence="3 4">DSM 26130</strain>
    </source>
</reference>
<dbReference type="InterPro" id="IPR027843">
    <property type="entry name" value="DUF4440"/>
</dbReference>
<dbReference type="InterPro" id="IPR032710">
    <property type="entry name" value="NTF2-like_dom_sf"/>
</dbReference>
<keyword evidence="4" id="KW-1185">Reference proteome</keyword>
<feature type="signal peptide" evidence="1">
    <location>
        <begin position="1"/>
        <end position="41"/>
    </location>
</feature>
<dbReference type="EMBL" id="FOLQ01000003">
    <property type="protein sequence ID" value="SFD12309.1"/>
    <property type="molecule type" value="Genomic_DNA"/>
</dbReference>
<proteinExistence type="predicted"/>
<feature type="chain" id="PRO_5011492497" description="DUF4440 domain-containing protein" evidence="1">
    <location>
        <begin position="42"/>
        <end position="175"/>
    </location>
</feature>
<evidence type="ECO:0000259" key="2">
    <source>
        <dbReference type="Pfam" id="PF14534"/>
    </source>
</evidence>
<evidence type="ECO:0000256" key="1">
    <source>
        <dbReference type="SAM" id="SignalP"/>
    </source>
</evidence>
<sequence>MTTATNEYKQIKTSMKAAILSLYFFSIGLLSAFAQTNQANASTPPPTKAQQEIIDLSKQKWQWMADKNVDKLAGLFDDKSKFVHMSGTWKKDEELDIVKNGSIWYKNADVHDVAVELFDNNTAIIWSRITLVAMVRGNESKTEFTVTEVYKKQGNTWKMLALTFSSVRDTHTIKH</sequence>
<dbReference type="Proteomes" id="UP000198598">
    <property type="component" value="Unassembled WGS sequence"/>
</dbReference>
<dbReference type="AlphaFoldDB" id="A0A1I1PR79"/>
<dbReference type="Pfam" id="PF14534">
    <property type="entry name" value="DUF4440"/>
    <property type="match status" value="1"/>
</dbReference>
<accession>A0A1I1PR79</accession>
<gene>
    <name evidence="3" type="ORF">SAMN05216167_103400</name>
</gene>
<dbReference type="STRING" id="662367.SAMN05216167_103400"/>
<feature type="domain" description="DUF4440" evidence="2">
    <location>
        <begin position="53"/>
        <end position="159"/>
    </location>
</feature>
<evidence type="ECO:0000313" key="4">
    <source>
        <dbReference type="Proteomes" id="UP000198598"/>
    </source>
</evidence>
<protein>
    <recommendedName>
        <fullName evidence="2">DUF4440 domain-containing protein</fullName>
    </recommendedName>
</protein>
<organism evidence="3 4">
    <name type="scientific">Spirosoma endophyticum</name>
    <dbReference type="NCBI Taxonomy" id="662367"/>
    <lineage>
        <taxon>Bacteria</taxon>
        <taxon>Pseudomonadati</taxon>
        <taxon>Bacteroidota</taxon>
        <taxon>Cytophagia</taxon>
        <taxon>Cytophagales</taxon>
        <taxon>Cytophagaceae</taxon>
        <taxon>Spirosoma</taxon>
    </lineage>
</organism>
<keyword evidence="1" id="KW-0732">Signal</keyword>
<evidence type="ECO:0000313" key="3">
    <source>
        <dbReference type="EMBL" id="SFD12309.1"/>
    </source>
</evidence>
<name>A0A1I1PR79_9BACT</name>